<organism evidence="3 4">
    <name type="scientific">Hymenochirus boettgeri</name>
    <name type="common">Congo dwarf clawed frog</name>
    <dbReference type="NCBI Taxonomy" id="247094"/>
    <lineage>
        <taxon>Eukaryota</taxon>
        <taxon>Metazoa</taxon>
        <taxon>Chordata</taxon>
        <taxon>Craniata</taxon>
        <taxon>Vertebrata</taxon>
        <taxon>Euteleostomi</taxon>
        <taxon>Amphibia</taxon>
        <taxon>Batrachia</taxon>
        <taxon>Anura</taxon>
        <taxon>Pipoidea</taxon>
        <taxon>Pipidae</taxon>
        <taxon>Pipinae</taxon>
        <taxon>Hymenochirus</taxon>
    </lineage>
</organism>
<evidence type="ECO:0000256" key="1">
    <source>
        <dbReference type="ARBA" id="ARBA00022553"/>
    </source>
</evidence>
<reference evidence="3" key="1">
    <citation type="thesis" date="2020" institute="ProQuest LLC" country="789 East Eisenhower Parkway, Ann Arbor, MI, USA">
        <title>Comparative Genomics and Chromosome Evolution.</title>
        <authorList>
            <person name="Mudd A.B."/>
        </authorList>
    </citation>
    <scope>NUCLEOTIDE SEQUENCE</scope>
    <source>
        <strain evidence="3">Female2</strain>
        <tissue evidence="3">Blood</tissue>
    </source>
</reference>
<dbReference type="PANTHER" id="PTHR14522">
    <property type="entry name" value="EMO2-RELATED"/>
    <property type="match status" value="1"/>
</dbReference>
<accession>A0A8T2KHA3</accession>
<evidence type="ECO:0000313" key="3">
    <source>
        <dbReference type="EMBL" id="KAG8455833.1"/>
    </source>
</evidence>
<sequence>MRSQQTGDIRSIPFISAAESPLSGKDHTLICGVKRIEQSPNLLLQIHQEQTVNDSQNDLNLCIETAETWKSLDSSFPCVDTITPFKVFEEDQCCNSNTASGGVSSAENYKKHNPKNQINLHTSVWGVYKDVCQMPSCQQKDVSVKYQGKHLKSILISEVPFQTEDHREAFVNKQLTDVHVSAAMYALVPYKDLFLDYLKVPPNQCKIHFEGDSANKDIQYKIKKTPLLNQQHSFAVASEKNVSEQMPKEDCMLKYQANQFTGTKDPLGTDPSKHVDINQCTKNNMQICMACSDREVTAGSPTAFYKYFTNAVNKERLDLSISQHGPSAQSNMSLFNTSLATEVCLSQNNTLYMQQNNVSSVHTMEGIASHSVDFCKSLGDVMLKNKTKTVITNLLPIEKLSSSVFSVAGPQLPGTDLNCFSFIEPESADEKILVPAKDMEDIKFGKISSESRGSTESKYSLQGFPNELNIILMEDTPHVVFSASMAQKRKYCDLILEKAGDKQFICERTGTKIQEMVKRPRVDPPKKVFQNRLNDACPTPSFDVEIKATAVKMTDCKDKLFMEMRPELQNLISLSLPKSQTFQFSKNIWAQQAKSNLVTYNTIYAEQSKSNAFLESCTFPLINSGYVDEVLCAFEPSKMYKNFLENPKRNYQSTIQPHFNTLKITVPVNKHKLFWDRQTKLESFKAKPYMKNYTLSQRGVITPYRKPAVFHKFNQDQALLVHLSSIACRLINPHKSCDVKSLSDMMNNVPFGYVQLKARKLLKAFSCVHTRLISNLENCSKAVTFATSRDRLISQHMAVYDSSSLFHSSEMLSLDPAFSSTFPVSFHIKHLPDFLNSPCPLSVNKRSASSTQLAKVSEWIFSLFLSSCIPNSAENIYLLTQWSPHFKALEPCSSGPNQQTHLSRTAAGCSMPGLNTVLALSSPGCYRLWTRKRNLGSRVPTVQRLSVAQFAQGLKGAHSPFLQPQKIFSNMPYILGRVLSTWSQHGPSNIPSSISTANTNCSWQQSPDMNFRNPDLFLASPLLFKTIPNWNIQSLNVMVDPSIAVLPKSCLPQEDLTPLLIISPPRVQVYPSETQECLPITTVQLSSLKTEKEDLKRKPQRVSQIRIRKTVPKPDPNLTPMGLPKPKRLKKKEFSLEDIYTNKNYESPPADRKLETIFEEPKEKNGILQCISQTKRKRILEFRDCSVPRVKRAKVKVKVVLSCKRGRKAALEGQQLDALLKQKLKDLDNFLLEQEAVEKESESHRNLYLGH</sequence>
<dbReference type="PANTHER" id="PTHR14522:SF0">
    <property type="entry name" value="PROTEIN PRR14L"/>
    <property type="match status" value="1"/>
</dbReference>
<proteinExistence type="predicted"/>
<keyword evidence="1" id="KW-0597">Phosphoprotein</keyword>
<keyword evidence="4" id="KW-1185">Reference proteome</keyword>
<dbReference type="EMBL" id="JAACNH010000001">
    <property type="protein sequence ID" value="KAG8455833.1"/>
    <property type="molecule type" value="Genomic_DNA"/>
</dbReference>
<feature type="domain" description="Tantalus-like" evidence="2">
    <location>
        <begin position="1118"/>
        <end position="1175"/>
    </location>
</feature>
<dbReference type="InterPro" id="IPR028149">
    <property type="entry name" value="Tantalus-like"/>
</dbReference>
<dbReference type="InterPro" id="IPR026320">
    <property type="entry name" value="PRR14"/>
</dbReference>
<dbReference type="Pfam" id="PF15386">
    <property type="entry name" value="Tantalus"/>
    <property type="match status" value="1"/>
</dbReference>
<dbReference type="OrthoDB" id="6163216at2759"/>
<dbReference type="AlphaFoldDB" id="A0A8T2KHA3"/>
<gene>
    <name evidence="3" type="ORF">GDO86_001870</name>
</gene>
<comment type="caution">
    <text evidence="3">The sequence shown here is derived from an EMBL/GenBank/DDBJ whole genome shotgun (WGS) entry which is preliminary data.</text>
</comment>
<protein>
    <recommendedName>
        <fullName evidence="2">Tantalus-like domain-containing protein</fullName>
    </recommendedName>
</protein>
<evidence type="ECO:0000259" key="2">
    <source>
        <dbReference type="Pfam" id="PF15386"/>
    </source>
</evidence>
<name>A0A8T2KHA3_9PIPI</name>
<dbReference type="Proteomes" id="UP000812440">
    <property type="component" value="Chromosome 1"/>
</dbReference>
<evidence type="ECO:0000313" key="4">
    <source>
        <dbReference type="Proteomes" id="UP000812440"/>
    </source>
</evidence>